<sequence>MVKNRKRKRNKRLVALSMVVFFSLWTLFVLYPNPYHLFASVYRMFRPAVDAAAVAELMERAPGDPEEIERFVLKTIPYEYNWQTFGMPFYFPTTQEAMTVGAGDCKVRFIVLASLFEAMEIPYQQTFSLSHFWVSYEGKTQSGIEQDQNAFLTRTEEGIRLQIPKENIKDSLNVLWEGFWVYMPLHRKILFLMGFPLSILVGVLTNRRIVKKVKIKTENSELGEAISV</sequence>
<dbReference type="HOGENOM" id="CLU_105724_0_0_9"/>
<reference evidence="3" key="1">
    <citation type="journal article" date="2016" name="Genome Announc.">
        <title>Complete genome sequence of Alkaliphilus metalliredigens strain QYMF, an alkaliphilic and metal-reducing bacterium isolated from borax-contaminated leachate ponds.</title>
        <authorList>
            <person name="Hwang C."/>
            <person name="Copeland A."/>
            <person name="Lucas S."/>
            <person name="Lapidus A."/>
            <person name="Barry K."/>
            <person name="Detter J.C."/>
            <person name="Glavina Del Rio T."/>
            <person name="Hammon N."/>
            <person name="Israni S."/>
            <person name="Dalin E."/>
            <person name="Tice H."/>
            <person name="Pitluck S."/>
            <person name="Chertkov O."/>
            <person name="Brettin T."/>
            <person name="Bruce D."/>
            <person name="Han C."/>
            <person name="Schmutz J."/>
            <person name="Larimer F."/>
            <person name="Land M.L."/>
            <person name="Hauser L."/>
            <person name="Kyrpides N."/>
            <person name="Mikhailova N."/>
            <person name="Ye Q."/>
            <person name="Zhou J."/>
            <person name="Richardson P."/>
            <person name="Fields M.W."/>
        </authorList>
    </citation>
    <scope>NUCLEOTIDE SEQUENCE [LARGE SCALE GENOMIC DNA]</scope>
    <source>
        <strain evidence="3">QYMF</strain>
    </source>
</reference>
<keyword evidence="1" id="KW-0472">Membrane</keyword>
<keyword evidence="1" id="KW-0812">Transmembrane</keyword>
<evidence type="ECO:0008006" key="4">
    <source>
        <dbReference type="Google" id="ProtNLM"/>
    </source>
</evidence>
<evidence type="ECO:0000313" key="2">
    <source>
        <dbReference type="EMBL" id="ABR47003.1"/>
    </source>
</evidence>
<accession>A6TLD5</accession>
<feature type="transmembrane region" description="Helical" evidence="1">
    <location>
        <begin position="12"/>
        <end position="31"/>
    </location>
</feature>
<protein>
    <recommendedName>
        <fullName evidence="4">Transglutaminase-like domain-containing protein</fullName>
    </recommendedName>
</protein>
<keyword evidence="3" id="KW-1185">Reference proteome</keyword>
<dbReference type="eggNOG" id="COG1305">
    <property type="taxonomic scope" value="Bacteria"/>
</dbReference>
<evidence type="ECO:0000256" key="1">
    <source>
        <dbReference type="SAM" id="Phobius"/>
    </source>
</evidence>
<organism evidence="2 3">
    <name type="scientific">Alkaliphilus metalliredigens (strain QYMF)</name>
    <dbReference type="NCBI Taxonomy" id="293826"/>
    <lineage>
        <taxon>Bacteria</taxon>
        <taxon>Bacillati</taxon>
        <taxon>Bacillota</taxon>
        <taxon>Clostridia</taxon>
        <taxon>Peptostreptococcales</taxon>
        <taxon>Natronincolaceae</taxon>
        <taxon>Alkaliphilus</taxon>
    </lineage>
</organism>
<evidence type="ECO:0000313" key="3">
    <source>
        <dbReference type="Proteomes" id="UP000001572"/>
    </source>
</evidence>
<dbReference type="Proteomes" id="UP000001572">
    <property type="component" value="Chromosome"/>
</dbReference>
<dbReference type="RefSeq" id="WP_012062046.1">
    <property type="nucleotide sequence ID" value="NC_009633.1"/>
</dbReference>
<dbReference type="OrthoDB" id="1953594at2"/>
<dbReference type="EMBL" id="CP000724">
    <property type="protein sequence ID" value="ABR47003.1"/>
    <property type="molecule type" value="Genomic_DNA"/>
</dbReference>
<feature type="transmembrane region" description="Helical" evidence="1">
    <location>
        <begin position="189"/>
        <end position="206"/>
    </location>
</feature>
<dbReference type="KEGG" id="amt:Amet_0778"/>
<keyword evidence="1" id="KW-1133">Transmembrane helix</keyword>
<dbReference type="AlphaFoldDB" id="A6TLD5"/>
<gene>
    <name evidence="2" type="ordered locus">Amet_0778</name>
</gene>
<proteinExistence type="predicted"/>
<name>A6TLD5_ALKMQ</name>